<organism evidence="2">
    <name type="scientific">Cladocopium goreaui</name>
    <dbReference type="NCBI Taxonomy" id="2562237"/>
    <lineage>
        <taxon>Eukaryota</taxon>
        <taxon>Sar</taxon>
        <taxon>Alveolata</taxon>
        <taxon>Dinophyceae</taxon>
        <taxon>Suessiales</taxon>
        <taxon>Symbiodiniaceae</taxon>
        <taxon>Cladocopium</taxon>
    </lineage>
</organism>
<dbReference type="Proteomes" id="UP001152797">
    <property type="component" value="Unassembled WGS sequence"/>
</dbReference>
<protein>
    <submittedName>
        <fullName evidence="2">Uncharacterized protein</fullName>
    </submittedName>
</protein>
<evidence type="ECO:0000313" key="4">
    <source>
        <dbReference type="Proteomes" id="UP001152797"/>
    </source>
</evidence>
<feature type="compositionally biased region" description="Basic and acidic residues" evidence="1">
    <location>
        <begin position="437"/>
        <end position="453"/>
    </location>
</feature>
<feature type="compositionally biased region" description="Basic and acidic residues" evidence="1">
    <location>
        <begin position="311"/>
        <end position="327"/>
    </location>
</feature>
<name>A0A9P1M2J9_9DINO</name>
<feature type="region of interest" description="Disordered" evidence="1">
    <location>
        <begin position="437"/>
        <end position="474"/>
    </location>
</feature>
<accession>A0A9P1M2J9</accession>
<evidence type="ECO:0000256" key="1">
    <source>
        <dbReference type="SAM" id="MobiDB-lite"/>
    </source>
</evidence>
<keyword evidence="4" id="KW-1185">Reference proteome</keyword>
<dbReference type="AlphaFoldDB" id="A0A9P1M2J9"/>
<evidence type="ECO:0000313" key="3">
    <source>
        <dbReference type="EMBL" id="CAL4805994.1"/>
    </source>
</evidence>
<gene>
    <name evidence="2" type="ORF">C1SCF055_LOCUS43230</name>
</gene>
<dbReference type="EMBL" id="CAMXCT020006708">
    <property type="protein sequence ID" value="CAL1172057.1"/>
    <property type="molecule type" value="Genomic_DNA"/>
</dbReference>
<feature type="region of interest" description="Disordered" evidence="1">
    <location>
        <begin position="288"/>
        <end position="338"/>
    </location>
</feature>
<comment type="caution">
    <text evidence="2">The sequence shown here is derived from an EMBL/GenBank/DDBJ whole genome shotgun (WGS) entry which is preliminary data.</text>
</comment>
<dbReference type="EMBL" id="CAMXCT030006708">
    <property type="protein sequence ID" value="CAL4805994.1"/>
    <property type="molecule type" value="Genomic_DNA"/>
</dbReference>
<proteinExistence type="predicted"/>
<dbReference type="EMBL" id="CAMXCT010006708">
    <property type="protein sequence ID" value="CAI4018682.1"/>
    <property type="molecule type" value="Genomic_DNA"/>
</dbReference>
<sequence>MIESMRLTVPSASHEAYAETWGEVLFCLECVSKWAARDGSYGDRVTLQQMHALLLYGQWEACPLDLDPHPKLLGFCLLPAVLPTWQGEWEKMLGWAAEHCSGKWTKCRKLLSVLAWHLSMRQVCRKEMVRCIPIVAERSFGDDCELTARGHAAGRGMTADDCGCADYRPRRKARTTCAVSVAMGTLSLTCWTCLNIQQTIRRNLGTTAPLSEFTTEETHSFFQKVDVEELPLGVYEARGWKTEIVERFPKEWNAQYNDYIYKVPVRTMTWEEAYETVKETIMQLEKEAAQKRGKKDGKGEAGPSLDLPRAGPERKEDKSEKKAEREAASQAKKISTGNQKIASTAANALGPLNSLETSLSKVLTKADAVSQEDSAAKQLCQETLDKAKMWKQRAHAAVTRHEQDKGSAGQVEALETLPFGATEVKTLCKQGAEATKELKASFPKREAKAKAAPKEAALAEGGNGAAKRRRMKGP</sequence>
<reference evidence="3 4" key="2">
    <citation type="submission" date="2024-05" db="EMBL/GenBank/DDBJ databases">
        <authorList>
            <person name="Chen Y."/>
            <person name="Shah S."/>
            <person name="Dougan E. K."/>
            <person name="Thang M."/>
            <person name="Chan C."/>
        </authorList>
    </citation>
    <scope>NUCLEOTIDE SEQUENCE [LARGE SCALE GENOMIC DNA]</scope>
</reference>
<reference evidence="2" key="1">
    <citation type="submission" date="2022-10" db="EMBL/GenBank/DDBJ databases">
        <authorList>
            <person name="Chen Y."/>
            <person name="Dougan E. K."/>
            <person name="Chan C."/>
            <person name="Rhodes N."/>
            <person name="Thang M."/>
        </authorList>
    </citation>
    <scope>NUCLEOTIDE SEQUENCE</scope>
</reference>
<evidence type="ECO:0000313" key="2">
    <source>
        <dbReference type="EMBL" id="CAI4018682.1"/>
    </source>
</evidence>